<proteinExistence type="predicted"/>
<evidence type="ECO:0000313" key="3">
    <source>
        <dbReference type="EMBL" id="SPZ00340.1"/>
    </source>
</evidence>
<gene>
    <name evidence="1" type="ORF">I5Q09_25055</name>
    <name evidence="2" type="ORF">NCTC11842_00278</name>
    <name evidence="3" type="ORF">NCTC11842_00489</name>
</gene>
<evidence type="ECO:0008006" key="6">
    <source>
        <dbReference type="Google" id="ProtNLM"/>
    </source>
</evidence>
<name>A0A2X2BYR0_PSELU</name>
<reference evidence="2 4" key="1">
    <citation type="submission" date="2018-06" db="EMBL/GenBank/DDBJ databases">
        <authorList>
            <consortium name="Pathogen Informatics"/>
            <person name="Doyle S."/>
        </authorList>
    </citation>
    <scope>NUCLEOTIDE SEQUENCE [LARGE SCALE GENOMIC DNA]</scope>
    <source>
        <strain evidence="2 4">NCTC11842</strain>
    </source>
</reference>
<evidence type="ECO:0000313" key="2">
    <source>
        <dbReference type="EMBL" id="SPZ00133.1"/>
    </source>
</evidence>
<dbReference type="EMBL" id="UAUF01000002">
    <property type="protein sequence ID" value="SPZ00340.1"/>
    <property type="molecule type" value="Genomic_DNA"/>
</dbReference>
<accession>A0A2X2BYR0</accession>
<evidence type="ECO:0000313" key="1">
    <source>
        <dbReference type="EMBL" id="MBH3441942.1"/>
    </source>
</evidence>
<dbReference type="Proteomes" id="UP000250443">
    <property type="component" value="Unassembled WGS sequence"/>
</dbReference>
<dbReference type="AlphaFoldDB" id="A0A2X2BYR0"/>
<evidence type="ECO:0000313" key="5">
    <source>
        <dbReference type="Proteomes" id="UP000638986"/>
    </source>
</evidence>
<sequence length="463" mass="52359">MGTPEYSISTGHYRFGPAALTPLTLPHVSVAMRQVLGDEFEQTHAFLVDHRSHALFCRAAFEGGLIDDKALALLALYPNRYGLYQLTQVVIKALEARTCISRKGLIPGIRKRIERLSQPMIDELFASRLTAACIRQHLIETEDVEPLLPQGPACAAELLALCEGALQEVLKTNGERLRWHFDATIEGDELVLSATEFNQIELMIPEGERHEEIRILILKTLDAMSHFLVPFHTPASFIGPDGMYSTIYGEAYDAMKERMAGWTHEELMDYLADTHEDEYPFESWALGLDGSRDEGTCERAAALLEEMRDFDQNYNIRLNYDYVDGHLCDEMRELLDQLQQLRADASSLAPVLDVLSEALEVCMAGADSYFPIHEHFYNGSAEESVVFFETLYASVAGPRFTCLEEDALEHFDGYAQNSCALFVAFPLSHERLEKEVLPILHRMQQCLYLLDRLDIALKEFSHA</sequence>
<dbReference type="RefSeq" id="WP_019367244.1">
    <property type="nucleotide sequence ID" value="NZ_DALZQD010000013.1"/>
</dbReference>
<organism evidence="2 4">
    <name type="scientific">Pseudomonas luteola</name>
    <dbReference type="NCBI Taxonomy" id="47886"/>
    <lineage>
        <taxon>Bacteria</taxon>
        <taxon>Pseudomonadati</taxon>
        <taxon>Pseudomonadota</taxon>
        <taxon>Gammaproteobacteria</taxon>
        <taxon>Pseudomonadales</taxon>
        <taxon>Pseudomonadaceae</taxon>
        <taxon>Pseudomonas</taxon>
    </lineage>
</organism>
<protein>
    <recommendedName>
        <fullName evidence="6">PRTRC system protein F</fullName>
    </recommendedName>
</protein>
<evidence type="ECO:0000313" key="4">
    <source>
        <dbReference type="Proteomes" id="UP000250443"/>
    </source>
</evidence>
<dbReference type="Proteomes" id="UP000638986">
    <property type="component" value="Unassembled WGS sequence"/>
</dbReference>
<dbReference type="EMBL" id="UAUF01000002">
    <property type="protein sequence ID" value="SPZ00133.1"/>
    <property type="molecule type" value="Genomic_DNA"/>
</dbReference>
<dbReference type="EMBL" id="JADTXM010000037">
    <property type="protein sequence ID" value="MBH3441942.1"/>
    <property type="molecule type" value="Genomic_DNA"/>
</dbReference>
<reference evidence="1 5" key="2">
    <citation type="submission" date="2020-11" db="EMBL/GenBank/DDBJ databases">
        <title>Enhanced detection system for hospital associated transmission using whole genome sequencing surveillance.</title>
        <authorList>
            <person name="Harrison L.H."/>
            <person name="Van Tyne D."/>
            <person name="Marsh J.W."/>
            <person name="Griffith M.P."/>
            <person name="Snyder D.J."/>
            <person name="Cooper V.S."/>
            <person name="Mustapha M."/>
        </authorList>
    </citation>
    <scope>NUCLEOTIDE SEQUENCE [LARGE SCALE GENOMIC DNA]</scope>
    <source>
        <strain evidence="1 5">PSB00013</strain>
    </source>
</reference>